<evidence type="ECO:0000256" key="3">
    <source>
        <dbReference type="ARBA" id="ARBA00009370"/>
    </source>
</evidence>
<keyword evidence="11" id="KW-1185">Reference proteome</keyword>
<dbReference type="CDD" id="cd06530">
    <property type="entry name" value="S26_SPase_I"/>
    <property type="match status" value="1"/>
</dbReference>
<evidence type="ECO:0000256" key="7">
    <source>
        <dbReference type="RuleBase" id="RU003993"/>
    </source>
</evidence>
<dbReference type="GO" id="GO:0009003">
    <property type="term" value="F:signal peptidase activity"/>
    <property type="evidence" value="ECO:0007669"/>
    <property type="project" value="UniProtKB-EC"/>
</dbReference>
<evidence type="ECO:0000259" key="9">
    <source>
        <dbReference type="Pfam" id="PF10502"/>
    </source>
</evidence>
<protein>
    <recommendedName>
        <fullName evidence="4 7">Signal peptidase I</fullName>
        <ecNumber evidence="4 7">3.4.21.89</ecNumber>
    </recommendedName>
</protein>
<keyword evidence="7" id="KW-0472">Membrane</keyword>
<dbReference type="EMBL" id="JBJHQH010000014">
    <property type="protein sequence ID" value="MFK9093339.1"/>
    <property type="molecule type" value="Genomic_DNA"/>
</dbReference>
<dbReference type="RefSeq" id="WP_406581869.1">
    <property type="nucleotide sequence ID" value="NZ_JBJHQH010000014.1"/>
</dbReference>
<evidence type="ECO:0000256" key="6">
    <source>
        <dbReference type="ARBA" id="ARBA00022801"/>
    </source>
</evidence>
<feature type="transmembrane region" description="Helical" evidence="7">
    <location>
        <begin position="30"/>
        <end position="50"/>
    </location>
</feature>
<dbReference type="SUPFAM" id="SSF51306">
    <property type="entry name" value="LexA/Signal peptidase"/>
    <property type="match status" value="1"/>
</dbReference>
<dbReference type="InterPro" id="IPR036286">
    <property type="entry name" value="LexA/Signal_pep-like_sf"/>
</dbReference>
<feature type="domain" description="Peptidase S26" evidence="9">
    <location>
        <begin position="25"/>
        <end position="174"/>
    </location>
</feature>
<dbReference type="EC" id="3.4.21.89" evidence="4 7"/>
<dbReference type="PROSITE" id="PS00760">
    <property type="entry name" value="SPASE_I_2"/>
    <property type="match status" value="1"/>
</dbReference>
<dbReference type="Pfam" id="PF10502">
    <property type="entry name" value="Peptidase_S26"/>
    <property type="match status" value="1"/>
</dbReference>
<organism evidence="10 11">
    <name type="scientific">Bacillus salipaludis</name>
    <dbReference type="NCBI Taxonomy" id="2547811"/>
    <lineage>
        <taxon>Bacteria</taxon>
        <taxon>Bacillati</taxon>
        <taxon>Bacillota</taxon>
        <taxon>Bacilli</taxon>
        <taxon>Bacillales</taxon>
        <taxon>Bacillaceae</taxon>
        <taxon>Bacillus</taxon>
    </lineage>
</organism>
<dbReference type="InterPro" id="IPR019757">
    <property type="entry name" value="Pept_S26A_signal_pept_1_Lys-AS"/>
</dbReference>
<evidence type="ECO:0000313" key="10">
    <source>
        <dbReference type="EMBL" id="MFK9093339.1"/>
    </source>
</evidence>
<keyword evidence="6 7" id="KW-0378">Hydrolase</keyword>
<evidence type="ECO:0000256" key="4">
    <source>
        <dbReference type="ARBA" id="ARBA00013208"/>
    </source>
</evidence>
<keyword evidence="5 7" id="KW-0645">Protease</keyword>
<dbReference type="Proteomes" id="UP001623041">
    <property type="component" value="Unassembled WGS sequence"/>
</dbReference>
<comment type="caution">
    <text evidence="10">The sequence shown here is derived from an EMBL/GenBank/DDBJ whole genome shotgun (WGS) entry which is preliminary data.</text>
</comment>
<comment type="similarity">
    <text evidence="3 8">Belongs to the peptidase S26 family.</text>
</comment>
<keyword evidence="7" id="KW-1133">Transmembrane helix</keyword>
<dbReference type="Gene3D" id="2.10.109.10">
    <property type="entry name" value="Umud Fragment, subunit A"/>
    <property type="match status" value="1"/>
</dbReference>
<dbReference type="PANTHER" id="PTHR43390">
    <property type="entry name" value="SIGNAL PEPTIDASE I"/>
    <property type="match status" value="1"/>
</dbReference>
<evidence type="ECO:0000256" key="5">
    <source>
        <dbReference type="ARBA" id="ARBA00022670"/>
    </source>
</evidence>
<dbReference type="InterPro" id="IPR000223">
    <property type="entry name" value="Pept_S26A_signal_pept_1"/>
</dbReference>
<evidence type="ECO:0000256" key="1">
    <source>
        <dbReference type="ARBA" id="ARBA00000677"/>
    </source>
</evidence>
<proteinExistence type="inferred from homology"/>
<sequence length="191" mass="21411">MEKTMNGNFKKNEFNAEVQKKSTLFEWVKFSISLLLIIIIIHNSIGLTTVSGYSMMPTFQDGNLVLEEKVSKYFKDPKIGDVVVINRQEQGYKIIKRILGLPGDTIEIKSGIIYVNQNPIPEITTEGFPPDMQAVRVPKNHIFVIGDNRNPGESIDSRDPSVGPIQTDEIDGYALYSLKPFGSIPKPINLN</sequence>
<evidence type="ECO:0000256" key="2">
    <source>
        <dbReference type="ARBA" id="ARBA00004401"/>
    </source>
</evidence>
<dbReference type="NCBIfam" id="TIGR02227">
    <property type="entry name" value="sigpep_I_bact"/>
    <property type="match status" value="1"/>
</dbReference>
<dbReference type="PROSITE" id="PS00501">
    <property type="entry name" value="SPASE_I_1"/>
    <property type="match status" value="1"/>
</dbReference>
<gene>
    <name evidence="10" type="primary">lepB</name>
    <name evidence="10" type="ORF">ACJEBI_17880</name>
</gene>
<dbReference type="PANTHER" id="PTHR43390:SF1">
    <property type="entry name" value="CHLOROPLAST PROCESSING PEPTIDASE"/>
    <property type="match status" value="1"/>
</dbReference>
<comment type="subcellular location">
    <subcellularLocation>
        <location evidence="2">Cell membrane</location>
        <topology evidence="2">Single-pass type II membrane protein</topology>
    </subcellularLocation>
    <subcellularLocation>
        <location evidence="8">Membrane</location>
        <topology evidence="8">Single-pass type II membrane protein</topology>
    </subcellularLocation>
</comment>
<dbReference type="InterPro" id="IPR019756">
    <property type="entry name" value="Pept_S26A_signal_pept_1_Ser-AS"/>
</dbReference>
<reference evidence="10 11" key="1">
    <citation type="submission" date="2024-11" db="EMBL/GenBank/DDBJ databases">
        <authorList>
            <person name="Lucas J.A."/>
        </authorList>
    </citation>
    <scope>NUCLEOTIDE SEQUENCE [LARGE SCALE GENOMIC DNA]</scope>
    <source>
        <strain evidence="10 11">Z 5.4</strain>
    </source>
</reference>
<evidence type="ECO:0000256" key="8">
    <source>
        <dbReference type="RuleBase" id="RU362042"/>
    </source>
</evidence>
<evidence type="ECO:0000313" key="11">
    <source>
        <dbReference type="Proteomes" id="UP001623041"/>
    </source>
</evidence>
<dbReference type="InterPro" id="IPR019533">
    <property type="entry name" value="Peptidase_S26"/>
</dbReference>
<accession>A0ABW8RKT4</accession>
<comment type="catalytic activity">
    <reaction evidence="1 7">
        <text>Cleavage of hydrophobic, N-terminal signal or leader sequences from secreted and periplasmic proteins.</text>
        <dbReference type="EC" id="3.4.21.89"/>
    </reaction>
</comment>
<name>A0ABW8RKT4_9BACI</name>
<dbReference type="PRINTS" id="PR00727">
    <property type="entry name" value="LEADERPTASE"/>
</dbReference>
<keyword evidence="7" id="KW-0812">Transmembrane</keyword>